<accession>A0AAV7KPQ6</accession>
<proteinExistence type="predicted"/>
<keyword evidence="1" id="KW-0812">Transmembrane</keyword>
<evidence type="ECO:0000256" key="1">
    <source>
        <dbReference type="SAM" id="Phobius"/>
    </source>
</evidence>
<feature type="transmembrane region" description="Helical" evidence="1">
    <location>
        <begin position="12"/>
        <end position="33"/>
    </location>
</feature>
<reference evidence="2" key="1">
    <citation type="journal article" date="2022" name="bioRxiv">
        <title>Sequencing and chromosome-scale assembly of the giantPleurodeles waltlgenome.</title>
        <authorList>
            <person name="Brown T."/>
            <person name="Elewa A."/>
            <person name="Iarovenko S."/>
            <person name="Subramanian E."/>
            <person name="Araus A.J."/>
            <person name="Petzold A."/>
            <person name="Susuki M."/>
            <person name="Suzuki K.-i.T."/>
            <person name="Hayashi T."/>
            <person name="Toyoda A."/>
            <person name="Oliveira C."/>
            <person name="Osipova E."/>
            <person name="Leigh N.D."/>
            <person name="Simon A."/>
            <person name="Yun M.H."/>
        </authorList>
    </citation>
    <scope>NUCLEOTIDE SEQUENCE</scope>
    <source>
        <strain evidence="2">20211129_DDA</strain>
        <tissue evidence="2">Liver</tissue>
    </source>
</reference>
<protein>
    <submittedName>
        <fullName evidence="2">Uncharacterized protein</fullName>
    </submittedName>
</protein>
<evidence type="ECO:0000313" key="3">
    <source>
        <dbReference type="Proteomes" id="UP001066276"/>
    </source>
</evidence>
<name>A0AAV7KPQ6_PLEWA</name>
<dbReference type="AlphaFoldDB" id="A0AAV7KPQ6"/>
<dbReference type="EMBL" id="JANPWB010000016">
    <property type="protein sequence ID" value="KAJ1081000.1"/>
    <property type="molecule type" value="Genomic_DNA"/>
</dbReference>
<evidence type="ECO:0000313" key="2">
    <source>
        <dbReference type="EMBL" id="KAJ1081000.1"/>
    </source>
</evidence>
<keyword evidence="1" id="KW-1133">Transmembrane helix</keyword>
<sequence>MHASAVTLDLDATPPGALIVALELVGGALLWLLTSGEVLFTRTPWAIWERLVLGVCLGPTLKRKMTFPKRKRKEKPGDLGQFTDVLKNKDQIGTDLKDSSSILGIFFRGWFSNR</sequence>
<keyword evidence="3" id="KW-1185">Reference proteome</keyword>
<gene>
    <name evidence="2" type="ORF">NDU88_001187</name>
</gene>
<organism evidence="2 3">
    <name type="scientific">Pleurodeles waltl</name>
    <name type="common">Iberian ribbed newt</name>
    <dbReference type="NCBI Taxonomy" id="8319"/>
    <lineage>
        <taxon>Eukaryota</taxon>
        <taxon>Metazoa</taxon>
        <taxon>Chordata</taxon>
        <taxon>Craniata</taxon>
        <taxon>Vertebrata</taxon>
        <taxon>Euteleostomi</taxon>
        <taxon>Amphibia</taxon>
        <taxon>Batrachia</taxon>
        <taxon>Caudata</taxon>
        <taxon>Salamandroidea</taxon>
        <taxon>Salamandridae</taxon>
        <taxon>Pleurodelinae</taxon>
        <taxon>Pleurodeles</taxon>
    </lineage>
</organism>
<comment type="caution">
    <text evidence="2">The sequence shown here is derived from an EMBL/GenBank/DDBJ whole genome shotgun (WGS) entry which is preliminary data.</text>
</comment>
<dbReference type="Proteomes" id="UP001066276">
    <property type="component" value="Chromosome 12"/>
</dbReference>
<keyword evidence="1" id="KW-0472">Membrane</keyword>